<sequence length="221" mass="24361">MTSPSRSRSSRRGFYDTRPVEHNAVPFAVTIPAEQLHEQSTVAAAEVGDRSTAGQLVAVEHTRPQGAGEDRHGPPEKFREFRIGGDVVEIRCAEILLRGGLPGPQGVRELGDRSIVPVRAAHGDAVHRLRMLLGQGCPEGGDGHLVSFCPKHPVRRDGADKPSQRVGVRPGPFRQGRHRPGSFLIQNRCDARFREHEQCLRQQEPMSGVRGLPLTLDDFLR</sequence>
<name>A0ABR4Z7N7_9NOCA</name>
<gene>
    <name evidence="2" type="ORF">FG87_31605</name>
</gene>
<keyword evidence="3" id="KW-1185">Reference proteome</keyword>
<evidence type="ECO:0000313" key="3">
    <source>
        <dbReference type="Proteomes" id="UP000031364"/>
    </source>
</evidence>
<dbReference type="Proteomes" id="UP000031364">
    <property type="component" value="Unassembled WGS sequence"/>
</dbReference>
<proteinExistence type="predicted"/>
<dbReference type="EMBL" id="JNFP01000047">
    <property type="protein sequence ID" value="KIA61316.1"/>
    <property type="molecule type" value="Genomic_DNA"/>
</dbReference>
<organism evidence="2 3">
    <name type="scientific">Nocardia vulneris</name>
    <dbReference type="NCBI Taxonomy" id="1141657"/>
    <lineage>
        <taxon>Bacteria</taxon>
        <taxon>Bacillati</taxon>
        <taxon>Actinomycetota</taxon>
        <taxon>Actinomycetes</taxon>
        <taxon>Mycobacteriales</taxon>
        <taxon>Nocardiaceae</taxon>
        <taxon>Nocardia</taxon>
    </lineage>
</organism>
<protein>
    <submittedName>
        <fullName evidence="2">Uncharacterized protein</fullName>
    </submittedName>
</protein>
<evidence type="ECO:0000256" key="1">
    <source>
        <dbReference type="SAM" id="MobiDB-lite"/>
    </source>
</evidence>
<accession>A0ABR4Z7N7</accession>
<reference evidence="2 3" key="1">
    <citation type="journal article" date="2014" name="Int. J. Syst. Evol. Microbiol.">
        <title>Nocardia vulneris sp. nov., isolated from wounds of human patients in North America.</title>
        <authorList>
            <person name="Lasker B.A."/>
            <person name="Bell M."/>
            <person name="Klenk H.P."/>
            <person name="Sproer C."/>
            <person name="Schumann C."/>
            <person name="Schumann P."/>
            <person name="Brown J.M."/>
        </authorList>
    </citation>
    <scope>NUCLEOTIDE SEQUENCE [LARGE SCALE GENOMIC DNA]</scope>
    <source>
        <strain evidence="2 3">W9851</strain>
    </source>
</reference>
<evidence type="ECO:0000313" key="2">
    <source>
        <dbReference type="EMBL" id="KIA61316.1"/>
    </source>
</evidence>
<comment type="caution">
    <text evidence="2">The sequence shown here is derived from an EMBL/GenBank/DDBJ whole genome shotgun (WGS) entry which is preliminary data.</text>
</comment>
<feature type="region of interest" description="Disordered" evidence="1">
    <location>
        <begin position="154"/>
        <end position="180"/>
    </location>
</feature>